<evidence type="ECO:0000256" key="1">
    <source>
        <dbReference type="ARBA" id="ARBA00010236"/>
    </source>
</evidence>
<reference evidence="3 4" key="1">
    <citation type="journal article" date="2013" name="Curr. Biol.">
        <title>The Genome of the Foraminiferan Reticulomyxa filosa.</title>
        <authorList>
            <person name="Glockner G."/>
            <person name="Hulsmann N."/>
            <person name="Schleicher M."/>
            <person name="Noegel A.A."/>
            <person name="Eichinger L."/>
            <person name="Gallinger C."/>
            <person name="Pawlowski J."/>
            <person name="Sierra R."/>
            <person name="Euteneuer U."/>
            <person name="Pillet L."/>
            <person name="Moustafa A."/>
            <person name="Platzer M."/>
            <person name="Groth M."/>
            <person name="Szafranski K."/>
            <person name="Schliwa M."/>
        </authorList>
    </citation>
    <scope>NUCLEOTIDE SEQUENCE [LARGE SCALE GENOMIC DNA]</scope>
</reference>
<evidence type="ECO:0008006" key="5">
    <source>
        <dbReference type="Google" id="ProtNLM"/>
    </source>
</evidence>
<dbReference type="AlphaFoldDB" id="X6MEZ3"/>
<sequence length="430" mass="50989">MFLLAMLACVLLVNETQQFPEKEEDNTRKVWKEEPWNGSMDNEKEECGIEITNPVFVNWIDRMGGENETQILRHIIPPFLVSFGGSGNTITRLLLEFVFGYYTGSVYNDLILKNAGKFLGEGECDYRTLVVKLHPENFAEDIYWMNIIQGKLICLSHAIEKKYRLHRFDCLETPMSALVSEGRLRRYNNDNWIHFQQELPPFYMFVKQYVPAMARMHAIVILRNPWDAMFSLYQQKFVVHQWSPNKSAHFHNSIGAFHTDRIQLKWFDFNISNIQTNFQHAIASMLSLQLRVFDFVTKMSQSHKKQKQDYILIKFEHLLNFKNYSIQFNEINKIAFFLYSDQFLQNRQNLHFLFNQITQKLTCFRRFGDRNKRVQVAHRPSVSPNSTQFLSKEFAYSLIPSNVICKWWKRLQPYAQPHGYTVWNPSRNKC</sequence>
<feature type="chain" id="PRO_5004975291" description="Sulfotransferase domain-containing protein" evidence="2">
    <location>
        <begin position="19"/>
        <end position="430"/>
    </location>
</feature>
<evidence type="ECO:0000256" key="2">
    <source>
        <dbReference type="SAM" id="SignalP"/>
    </source>
</evidence>
<dbReference type="EMBL" id="ASPP01021262">
    <property type="protein sequence ID" value="ETO12593.1"/>
    <property type="molecule type" value="Genomic_DNA"/>
</dbReference>
<gene>
    <name evidence="3" type="ORF">RFI_24781</name>
</gene>
<dbReference type="OrthoDB" id="5985073at2759"/>
<feature type="signal peptide" evidence="2">
    <location>
        <begin position="1"/>
        <end position="18"/>
    </location>
</feature>
<organism evidence="3 4">
    <name type="scientific">Reticulomyxa filosa</name>
    <dbReference type="NCBI Taxonomy" id="46433"/>
    <lineage>
        <taxon>Eukaryota</taxon>
        <taxon>Sar</taxon>
        <taxon>Rhizaria</taxon>
        <taxon>Retaria</taxon>
        <taxon>Foraminifera</taxon>
        <taxon>Monothalamids</taxon>
        <taxon>Reticulomyxidae</taxon>
        <taxon>Reticulomyxa</taxon>
    </lineage>
</organism>
<comment type="caution">
    <text evidence="3">The sequence shown here is derived from an EMBL/GenBank/DDBJ whole genome shotgun (WGS) entry which is preliminary data.</text>
</comment>
<comment type="similarity">
    <text evidence="1">Belongs to the WSCD family.</text>
</comment>
<keyword evidence="2" id="KW-0732">Signal</keyword>
<keyword evidence="4" id="KW-1185">Reference proteome</keyword>
<dbReference type="Gene3D" id="3.40.50.300">
    <property type="entry name" value="P-loop containing nucleotide triphosphate hydrolases"/>
    <property type="match status" value="1"/>
</dbReference>
<name>X6MEZ3_RETFI</name>
<dbReference type="SUPFAM" id="SSF52540">
    <property type="entry name" value="P-loop containing nucleoside triphosphate hydrolases"/>
    <property type="match status" value="1"/>
</dbReference>
<dbReference type="PANTHER" id="PTHR45964:SF5">
    <property type="entry name" value="WSCD FAMILY MEMBER CG9164"/>
    <property type="match status" value="1"/>
</dbReference>
<dbReference type="InterPro" id="IPR051589">
    <property type="entry name" value="Sialate-O-sulfotransferase"/>
</dbReference>
<dbReference type="Proteomes" id="UP000023152">
    <property type="component" value="Unassembled WGS sequence"/>
</dbReference>
<dbReference type="InterPro" id="IPR027417">
    <property type="entry name" value="P-loop_NTPase"/>
</dbReference>
<proteinExistence type="inferred from homology"/>
<protein>
    <recommendedName>
        <fullName evidence="5">Sulfotransferase domain-containing protein</fullName>
    </recommendedName>
</protein>
<dbReference type="PANTHER" id="PTHR45964">
    <property type="entry name" value="WSCD FAMILY MEMBER CG9164"/>
    <property type="match status" value="1"/>
</dbReference>
<evidence type="ECO:0000313" key="4">
    <source>
        <dbReference type="Proteomes" id="UP000023152"/>
    </source>
</evidence>
<evidence type="ECO:0000313" key="3">
    <source>
        <dbReference type="EMBL" id="ETO12593.1"/>
    </source>
</evidence>
<accession>X6MEZ3</accession>